<evidence type="ECO:0000256" key="1">
    <source>
        <dbReference type="ARBA" id="ARBA00004123"/>
    </source>
</evidence>
<dbReference type="Proteomes" id="UP000492821">
    <property type="component" value="Unassembled WGS sequence"/>
</dbReference>
<dbReference type="WBParaSite" id="Pan_g15697.t1">
    <property type="protein sequence ID" value="Pan_g15697.t1"/>
    <property type="gene ID" value="Pan_g15697"/>
</dbReference>
<reference evidence="12" key="2">
    <citation type="submission" date="2020-10" db="UniProtKB">
        <authorList>
            <consortium name="WormBaseParasite"/>
        </authorList>
    </citation>
    <scope>IDENTIFICATION</scope>
</reference>
<dbReference type="GO" id="GO:0005634">
    <property type="term" value="C:nucleus"/>
    <property type="evidence" value="ECO:0007669"/>
    <property type="project" value="UniProtKB-SubCell"/>
</dbReference>
<protein>
    <submittedName>
        <fullName evidence="12">GATA-type domain-containing protein</fullName>
    </submittedName>
</protein>
<evidence type="ECO:0000256" key="9">
    <source>
        <dbReference type="SAM" id="MobiDB-lite"/>
    </source>
</evidence>
<keyword evidence="11" id="KW-1185">Reference proteome</keyword>
<feature type="compositionally biased region" description="Low complexity" evidence="9">
    <location>
        <begin position="224"/>
        <end position="239"/>
    </location>
</feature>
<dbReference type="PANTHER" id="PTHR10071">
    <property type="entry name" value="TRANSCRIPTION FACTOR GATA FAMILY MEMBER"/>
    <property type="match status" value="1"/>
</dbReference>
<evidence type="ECO:0000256" key="2">
    <source>
        <dbReference type="ARBA" id="ARBA00022723"/>
    </source>
</evidence>
<keyword evidence="2" id="KW-0479">Metal-binding</keyword>
<dbReference type="InterPro" id="IPR039355">
    <property type="entry name" value="Transcription_factor_GATA"/>
</dbReference>
<evidence type="ECO:0000256" key="8">
    <source>
        <dbReference type="PROSITE-ProRule" id="PRU00094"/>
    </source>
</evidence>
<dbReference type="Gene3D" id="3.30.50.10">
    <property type="entry name" value="Erythroid Transcription Factor GATA-1, subunit A"/>
    <property type="match status" value="1"/>
</dbReference>
<keyword evidence="3 8" id="KW-0863">Zinc-finger</keyword>
<proteinExistence type="predicted"/>
<dbReference type="SUPFAM" id="SSF57716">
    <property type="entry name" value="Glucocorticoid receptor-like (DNA-binding domain)"/>
    <property type="match status" value="1"/>
</dbReference>
<keyword evidence="4" id="KW-0862">Zinc</keyword>
<dbReference type="GO" id="GO:0008270">
    <property type="term" value="F:zinc ion binding"/>
    <property type="evidence" value="ECO:0007669"/>
    <property type="project" value="UniProtKB-KW"/>
</dbReference>
<dbReference type="SMART" id="SM00401">
    <property type="entry name" value="ZnF_GATA"/>
    <property type="match status" value="1"/>
</dbReference>
<feature type="region of interest" description="Disordered" evidence="9">
    <location>
        <begin position="222"/>
        <end position="273"/>
    </location>
</feature>
<keyword evidence="7" id="KW-0539">Nucleus</keyword>
<dbReference type="GO" id="GO:0000122">
    <property type="term" value="P:negative regulation of transcription by RNA polymerase II"/>
    <property type="evidence" value="ECO:0007669"/>
    <property type="project" value="TreeGrafter"/>
</dbReference>
<feature type="compositionally biased region" description="Basic and acidic residues" evidence="9">
    <location>
        <begin position="259"/>
        <end position="269"/>
    </location>
</feature>
<dbReference type="Pfam" id="PF00320">
    <property type="entry name" value="GATA"/>
    <property type="match status" value="1"/>
</dbReference>
<keyword evidence="6" id="KW-0804">Transcription</keyword>
<feature type="region of interest" description="Disordered" evidence="9">
    <location>
        <begin position="53"/>
        <end position="112"/>
    </location>
</feature>
<organism evidence="11 12">
    <name type="scientific">Panagrellus redivivus</name>
    <name type="common">Microworm</name>
    <dbReference type="NCBI Taxonomy" id="6233"/>
    <lineage>
        <taxon>Eukaryota</taxon>
        <taxon>Metazoa</taxon>
        <taxon>Ecdysozoa</taxon>
        <taxon>Nematoda</taxon>
        <taxon>Chromadorea</taxon>
        <taxon>Rhabditida</taxon>
        <taxon>Tylenchina</taxon>
        <taxon>Panagrolaimomorpha</taxon>
        <taxon>Panagrolaimoidea</taxon>
        <taxon>Panagrolaimidae</taxon>
        <taxon>Panagrellus</taxon>
    </lineage>
</organism>
<evidence type="ECO:0000256" key="6">
    <source>
        <dbReference type="ARBA" id="ARBA00023163"/>
    </source>
</evidence>
<evidence type="ECO:0000259" key="10">
    <source>
        <dbReference type="PROSITE" id="PS50114"/>
    </source>
</evidence>
<evidence type="ECO:0000256" key="4">
    <source>
        <dbReference type="ARBA" id="ARBA00022833"/>
    </source>
</evidence>
<dbReference type="GO" id="GO:0000978">
    <property type="term" value="F:RNA polymerase II cis-regulatory region sequence-specific DNA binding"/>
    <property type="evidence" value="ECO:0007669"/>
    <property type="project" value="TreeGrafter"/>
</dbReference>
<keyword evidence="5" id="KW-0805">Transcription regulation</keyword>
<dbReference type="InterPro" id="IPR013088">
    <property type="entry name" value="Znf_NHR/GATA"/>
</dbReference>
<accession>A0A7E4V245</accession>
<evidence type="ECO:0000256" key="5">
    <source>
        <dbReference type="ARBA" id="ARBA00023015"/>
    </source>
</evidence>
<reference evidence="11" key="1">
    <citation type="journal article" date="2013" name="Genetics">
        <title>The draft genome and transcriptome of Panagrellus redivivus are shaped by the harsh demands of a free-living lifestyle.</title>
        <authorList>
            <person name="Srinivasan J."/>
            <person name="Dillman A.R."/>
            <person name="Macchietto M.G."/>
            <person name="Heikkinen L."/>
            <person name="Lakso M."/>
            <person name="Fracchia K.M."/>
            <person name="Antoshechkin I."/>
            <person name="Mortazavi A."/>
            <person name="Wong G."/>
            <person name="Sternberg P.W."/>
        </authorList>
    </citation>
    <scope>NUCLEOTIDE SEQUENCE [LARGE SCALE GENOMIC DNA]</scope>
    <source>
        <strain evidence="11">MT8872</strain>
    </source>
</reference>
<dbReference type="GO" id="GO:0000981">
    <property type="term" value="F:DNA-binding transcription factor activity, RNA polymerase II-specific"/>
    <property type="evidence" value="ECO:0007669"/>
    <property type="project" value="TreeGrafter"/>
</dbReference>
<sequence>MTMVMTTSAPSPVNGTTPCPTCVSFHEDLKKSVAQVEKKLDLLCARVEMLSSRNDEVSPTPSKKQCLSTVNGTRASTTSPVALNGFSHTVNRPSSATTEEDAPSSPSINDELNGKINISGSKKRKVNKVKRSAVVKVEVPENPTPAAADQIASTPSMEALMAMFENPSGAPVTPMQAIDNLSMAAVLGNQNGNNEVFANLFGQGLGNDANTASLMNALNNALQTPTTNNGTTNGAARKSSGPKKSPKRSASPSVSNKSDGNDKRGAKEEEMTEEQYQAFLAAEADPNTPRCANCFTTKTTAWRRNQEAQLVCNACGLYFRLHKTNRPVHMRKDTIQQRFRRKNANGEEENIGNGIEAVNGMSPEMQKAAGGSAIDLCNLEQLATQLNNSGLMSQLGFMNDYPAVSLANVFPGFVEQPQTAKLGSNV</sequence>
<dbReference type="CDD" id="cd00202">
    <property type="entry name" value="ZnF_GATA"/>
    <property type="match status" value="1"/>
</dbReference>
<dbReference type="PRINTS" id="PR00619">
    <property type="entry name" value="GATAZNFINGER"/>
</dbReference>
<evidence type="ECO:0000256" key="7">
    <source>
        <dbReference type="ARBA" id="ARBA00023242"/>
    </source>
</evidence>
<comment type="subcellular location">
    <subcellularLocation>
        <location evidence="1">Nucleus</location>
    </subcellularLocation>
</comment>
<name>A0A7E4V245_PANRE</name>
<evidence type="ECO:0000256" key="3">
    <source>
        <dbReference type="ARBA" id="ARBA00022771"/>
    </source>
</evidence>
<dbReference type="InterPro" id="IPR000679">
    <property type="entry name" value="Znf_GATA"/>
</dbReference>
<dbReference type="GO" id="GO:0045944">
    <property type="term" value="P:positive regulation of transcription by RNA polymerase II"/>
    <property type="evidence" value="ECO:0007669"/>
    <property type="project" value="TreeGrafter"/>
</dbReference>
<dbReference type="GO" id="GO:0045165">
    <property type="term" value="P:cell fate commitment"/>
    <property type="evidence" value="ECO:0007669"/>
    <property type="project" value="TreeGrafter"/>
</dbReference>
<feature type="compositionally biased region" description="Polar residues" evidence="9">
    <location>
        <begin position="57"/>
        <end position="97"/>
    </location>
</feature>
<dbReference type="PANTHER" id="PTHR10071:SF281">
    <property type="entry name" value="BOX A-BINDING FACTOR-RELATED"/>
    <property type="match status" value="1"/>
</dbReference>
<feature type="domain" description="GATA-type" evidence="10">
    <location>
        <begin position="290"/>
        <end position="338"/>
    </location>
</feature>
<dbReference type="AlphaFoldDB" id="A0A7E4V245"/>
<evidence type="ECO:0000313" key="11">
    <source>
        <dbReference type="Proteomes" id="UP000492821"/>
    </source>
</evidence>
<dbReference type="PROSITE" id="PS50114">
    <property type="entry name" value="GATA_ZN_FINGER_2"/>
    <property type="match status" value="1"/>
</dbReference>
<evidence type="ECO:0000313" key="12">
    <source>
        <dbReference type="WBParaSite" id="Pan_g15697.t1"/>
    </source>
</evidence>